<dbReference type="Pfam" id="PF04364">
    <property type="entry name" value="DNA_pol3_chi"/>
    <property type="match status" value="1"/>
</dbReference>
<dbReference type="EC" id="2.7.7.7" evidence="1"/>
<dbReference type="Gene3D" id="3.40.50.10110">
    <property type="entry name" value="DNA polymerase III subunit chi"/>
    <property type="match status" value="1"/>
</dbReference>
<sequence>MRDQIDGHLWTWREHSFLPHGVDGGEFDARQPILLTTGEENANGANIRFLCAGAELQDVNGYDRVVVMFDGHDNAQLDRARGQWRLFSGHDHQLTYWQQNGTGGWERKA</sequence>
<proteinExistence type="predicted"/>
<keyword evidence="1" id="KW-0808">Transferase</keyword>
<dbReference type="PANTHER" id="PTHR38767">
    <property type="entry name" value="DNA POLYMERASE III SUBUNIT CHI"/>
    <property type="match status" value="1"/>
</dbReference>
<accession>A0ABV2IZM2</accession>
<gene>
    <name evidence="1" type="ORF">ABID16_001389</name>
</gene>
<evidence type="ECO:0000313" key="1">
    <source>
        <dbReference type="EMBL" id="MET3613084.1"/>
    </source>
</evidence>
<dbReference type="Proteomes" id="UP001549047">
    <property type="component" value="Unassembled WGS sequence"/>
</dbReference>
<evidence type="ECO:0000313" key="2">
    <source>
        <dbReference type="Proteomes" id="UP001549047"/>
    </source>
</evidence>
<dbReference type="NCBIfam" id="NF004347">
    <property type="entry name" value="PRK05728.1-4"/>
    <property type="match status" value="1"/>
</dbReference>
<keyword evidence="2" id="KW-1185">Reference proteome</keyword>
<dbReference type="EMBL" id="JBEPMB010000001">
    <property type="protein sequence ID" value="MET3613084.1"/>
    <property type="molecule type" value="Genomic_DNA"/>
</dbReference>
<keyword evidence="1" id="KW-0548">Nucleotidyltransferase</keyword>
<comment type="caution">
    <text evidence="1">The sequence shown here is derived from an EMBL/GenBank/DDBJ whole genome shotgun (WGS) entry which is preliminary data.</text>
</comment>
<name>A0ABV2IZM2_9HYPH</name>
<dbReference type="PANTHER" id="PTHR38767:SF1">
    <property type="entry name" value="DNA POLYMERASE III SUBUNIT CHI"/>
    <property type="match status" value="1"/>
</dbReference>
<protein>
    <submittedName>
        <fullName evidence="1">DNA polymerase-3 subunit chi</fullName>
        <ecNumber evidence="1">2.7.7.7</ecNumber>
    </submittedName>
</protein>
<dbReference type="GO" id="GO:0003887">
    <property type="term" value="F:DNA-directed DNA polymerase activity"/>
    <property type="evidence" value="ECO:0007669"/>
    <property type="project" value="UniProtKB-EC"/>
</dbReference>
<dbReference type="SUPFAM" id="SSF102400">
    <property type="entry name" value="DNA polymerase III chi subunit"/>
    <property type="match status" value="1"/>
</dbReference>
<organism evidence="1 2">
    <name type="scientific">Rhizobium aquaticum</name>
    <dbReference type="NCBI Taxonomy" id="1549636"/>
    <lineage>
        <taxon>Bacteria</taxon>
        <taxon>Pseudomonadati</taxon>
        <taxon>Pseudomonadota</taxon>
        <taxon>Alphaproteobacteria</taxon>
        <taxon>Hyphomicrobiales</taxon>
        <taxon>Rhizobiaceae</taxon>
        <taxon>Rhizobium/Agrobacterium group</taxon>
        <taxon>Rhizobium</taxon>
    </lineage>
</organism>
<reference evidence="1 2" key="1">
    <citation type="submission" date="2024-06" db="EMBL/GenBank/DDBJ databases">
        <title>Genomic Encyclopedia of Type Strains, Phase IV (KMG-IV): sequencing the most valuable type-strain genomes for metagenomic binning, comparative biology and taxonomic classification.</title>
        <authorList>
            <person name="Goeker M."/>
        </authorList>
    </citation>
    <scope>NUCLEOTIDE SEQUENCE [LARGE SCALE GENOMIC DNA]</scope>
    <source>
        <strain evidence="1 2">DSM 29780</strain>
    </source>
</reference>
<dbReference type="InterPro" id="IPR036768">
    <property type="entry name" value="PolIII_chi_sf"/>
</dbReference>
<dbReference type="InterPro" id="IPR007459">
    <property type="entry name" value="DNA_pol3_chi"/>
</dbReference>